<dbReference type="SUPFAM" id="SSF53955">
    <property type="entry name" value="Lysozyme-like"/>
    <property type="match status" value="1"/>
</dbReference>
<feature type="transmembrane region" description="Helical" evidence="7">
    <location>
        <begin position="15"/>
        <end position="35"/>
    </location>
</feature>
<keyword evidence="5 6" id="KW-0326">Glycosidase</keyword>
<keyword evidence="4 6" id="KW-0378">Hydrolase</keyword>
<evidence type="ECO:0000256" key="5">
    <source>
        <dbReference type="ARBA" id="ARBA00023295"/>
    </source>
</evidence>
<dbReference type="HAMAP" id="MF_04110">
    <property type="entry name" value="ENDOLYSIN_T4"/>
    <property type="match status" value="1"/>
</dbReference>
<dbReference type="EC" id="3.2.1.17" evidence="6"/>
<dbReference type="PANTHER" id="PTHR38107:SF3">
    <property type="entry name" value="LYSOZYME RRRD-RELATED"/>
    <property type="match status" value="1"/>
</dbReference>
<evidence type="ECO:0000256" key="4">
    <source>
        <dbReference type="ARBA" id="ARBA00022801"/>
    </source>
</evidence>
<keyword evidence="7" id="KW-0472">Membrane</keyword>
<gene>
    <name evidence="8" type="ORF">H8K33_05470</name>
</gene>
<accession>A0ABR6XNI6</accession>
<dbReference type="CDD" id="cd16900">
    <property type="entry name" value="endolysin_R21-like"/>
    <property type="match status" value="1"/>
</dbReference>
<keyword evidence="7" id="KW-1133">Transmembrane helix</keyword>
<evidence type="ECO:0000256" key="1">
    <source>
        <dbReference type="ARBA" id="ARBA00000632"/>
    </source>
</evidence>
<dbReference type="RefSeq" id="WP_186889986.1">
    <property type="nucleotide sequence ID" value="NZ_JACOFU010000002.1"/>
</dbReference>
<dbReference type="Gene3D" id="1.10.530.40">
    <property type="match status" value="1"/>
</dbReference>
<comment type="catalytic activity">
    <reaction evidence="1 6">
        <text>Hydrolysis of (1-&gt;4)-beta-linkages between N-acetylmuramic acid and N-acetyl-D-glucosamine residues in a peptidoglycan and between N-acetyl-D-glucosamine residues in chitodextrins.</text>
        <dbReference type="EC" id="3.2.1.17"/>
    </reaction>
</comment>
<dbReference type="InterPro" id="IPR002196">
    <property type="entry name" value="Glyco_hydro_24"/>
</dbReference>
<dbReference type="InterPro" id="IPR023347">
    <property type="entry name" value="Lysozyme_dom_sf"/>
</dbReference>
<evidence type="ECO:0000256" key="7">
    <source>
        <dbReference type="SAM" id="Phobius"/>
    </source>
</evidence>
<sequence>MSDGSTYKEQLIKKIGATAVAMLVPMVMMLEGGVFRTYKDPIGILTSCYGHTGPELKLGQKFTKAQCEDQLYADLLKHADDIDCVKVPMSLGQTVAYISFSYNVGKKKFCESTLVKLANTGDKVGSCNQMSRWIYAAGKALAGLVERRRIERAVCLS</sequence>
<evidence type="ECO:0000313" key="8">
    <source>
        <dbReference type="EMBL" id="MBC3830948.1"/>
    </source>
</evidence>
<protein>
    <recommendedName>
        <fullName evidence="6">Lysozyme</fullName>
        <ecNumber evidence="6">3.2.1.17</ecNumber>
    </recommendedName>
</protein>
<evidence type="ECO:0000256" key="6">
    <source>
        <dbReference type="RuleBase" id="RU003788"/>
    </source>
</evidence>
<dbReference type="Proteomes" id="UP000643610">
    <property type="component" value="Unassembled WGS sequence"/>
</dbReference>
<dbReference type="InterPro" id="IPR023346">
    <property type="entry name" value="Lysozyme-like_dom_sf"/>
</dbReference>
<keyword evidence="9" id="KW-1185">Reference proteome</keyword>
<evidence type="ECO:0000256" key="3">
    <source>
        <dbReference type="ARBA" id="ARBA00022638"/>
    </source>
</evidence>
<dbReference type="PANTHER" id="PTHR38107">
    <property type="match status" value="1"/>
</dbReference>
<keyword evidence="2 6" id="KW-0929">Antimicrobial</keyword>
<reference evidence="8 9" key="1">
    <citation type="submission" date="2020-08" db="EMBL/GenBank/DDBJ databases">
        <title>Novel species isolated from subtropical streams in China.</title>
        <authorList>
            <person name="Lu H."/>
        </authorList>
    </citation>
    <scope>NUCLEOTIDE SEQUENCE [LARGE SCALE GENOMIC DNA]</scope>
    <source>
        <strain evidence="8 9">KCTC 52442</strain>
    </source>
</reference>
<keyword evidence="7" id="KW-0812">Transmembrane</keyword>
<keyword evidence="3 6" id="KW-0081">Bacteriolytic enzyme</keyword>
<dbReference type="InterPro" id="IPR051018">
    <property type="entry name" value="Bacteriophage_GH24"/>
</dbReference>
<comment type="similarity">
    <text evidence="6">Belongs to the glycosyl hydrolase 24 family.</text>
</comment>
<comment type="caution">
    <text evidence="8">The sequence shown here is derived from an EMBL/GenBank/DDBJ whole genome shotgun (WGS) entry which is preliminary data.</text>
</comment>
<evidence type="ECO:0000313" key="9">
    <source>
        <dbReference type="Proteomes" id="UP000643610"/>
    </source>
</evidence>
<name>A0ABR6XNI6_9BURK</name>
<dbReference type="InterPro" id="IPR034690">
    <property type="entry name" value="Endolysin_T4_type"/>
</dbReference>
<evidence type="ECO:0000256" key="2">
    <source>
        <dbReference type="ARBA" id="ARBA00022529"/>
    </source>
</evidence>
<organism evidence="8 9">
    <name type="scientific">Undibacterium amnicola</name>
    <dbReference type="NCBI Taxonomy" id="1834038"/>
    <lineage>
        <taxon>Bacteria</taxon>
        <taxon>Pseudomonadati</taxon>
        <taxon>Pseudomonadota</taxon>
        <taxon>Betaproteobacteria</taxon>
        <taxon>Burkholderiales</taxon>
        <taxon>Oxalobacteraceae</taxon>
        <taxon>Undibacterium</taxon>
    </lineage>
</organism>
<dbReference type="EMBL" id="JACOFU010000002">
    <property type="protein sequence ID" value="MBC3830948.1"/>
    <property type="molecule type" value="Genomic_DNA"/>
</dbReference>
<proteinExistence type="inferred from homology"/>
<dbReference type="Pfam" id="PF00959">
    <property type="entry name" value="Phage_lysozyme"/>
    <property type="match status" value="1"/>
</dbReference>